<reference evidence="4" key="2">
    <citation type="submission" date="2017-07" db="EMBL/GenBank/DDBJ databases">
        <title>WGS assembly of Populus trichocarpa.</title>
        <authorList>
            <person name="Tuskan G."/>
            <person name="Difazio S."/>
            <person name="Jansson S."/>
            <person name="Bohlmann J."/>
            <person name="Grigoriev I."/>
            <person name="Hellsten U."/>
            <person name="Putnam N."/>
            <person name="Ralph S."/>
            <person name="Rombauts S."/>
            <person name="Salamov A."/>
            <person name="Schein J."/>
            <person name="Sterck L."/>
            <person name="Aerts A."/>
            <person name="Bhalerao R."/>
            <person name="Bhalerao R."/>
            <person name="Blaudez D."/>
            <person name="Boerjan W."/>
            <person name="Brun A."/>
            <person name="Brunner A."/>
            <person name="Busov V."/>
            <person name="Campbell M."/>
            <person name="Carlson J."/>
            <person name="Chalot M."/>
            <person name="Chapman J."/>
            <person name="Chen G."/>
            <person name="Cooper D."/>
            <person name="Coutinho P."/>
            <person name="Couturier J."/>
            <person name="Covert S."/>
            <person name="Cronk Q."/>
            <person name="Cunningham R."/>
            <person name="Davis J."/>
            <person name="Degroeve S."/>
            <person name="Dejardin A."/>
            <person name="Depamphilis C."/>
            <person name="Detter J."/>
            <person name="Dirks B."/>
            <person name="Dubchak I."/>
            <person name="Duplessis S."/>
            <person name="Ehlting J."/>
            <person name="Ellis B."/>
            <person name="Gendler K."/>
            <person name="Goodstein D."/>
            <person name="Gribskov M."/>
            <person name="Grimwood J."/>
            <person name="Groover A."/>
            <person name="Gunter L."/>
            <person name="Hamberger B."/>
            <person name="Heinze B."/>
            <person name="Helariutta Y."/>
            <person name="Henrissat B."/>
            <person name="Holligan D."/>
            <person name="Holt R."/>
            <person name="Huang W."/>
            <person name="Islam-Faridi N."/>
            <person name="Jones S."/>
            <person name="Jones-Rhoades M."/>
            <person name="Jorgensen R."/>
            <person name="Joshi C."/>
            <person name="Kangasjarvi J."/>
            <person name="Karlsson J."/>
            <person name="Kelleher C."/>
            <person name="Kirkpatrick R."/>
            <person name="Kirst M."/>
            <person name="Kohler A."/>
            <person name="Kalluri U."/>
            <person name="Larimer F."/>
            <person name="Leebens-Mack J."/>
            <person name="Leple J."/>
            <person name="Locascio P."/>
            <person name="Lou Y."/>
            <person name="Lucas S."/>
            <person name="Martin F."/>
            <person name="Montanini B."/>
            <person name="Napoli C."/>
            <person name="Nelson D."/>
            <person name="Nelson C."/>
            <person name="Nieminen K."/>
            <person name="Nilsson O."/>
            <person name="Pereda V."/>
            <person name="Peter G."/>
            <person name="Philippe R."/>
            <person name="Pilate G."/>
            <person name="Poliakov A."/>
            <person name="Razumovskaya J."/>
            <person name="Richardson P."/>
            <person name="Rinaldi C."/>
            <person name="Ritland K."/>
            <person name="Rouze P."/>
            <person name="Ryaboy D."/>
            <person name="Schmutz J."/>
            <person name="Schrader J."/>
            <person name="Segerman B."/>
            <person name="Shin H."/>
            <person name="Siddiqui A."/>
            <person name="Sterky F."/>
            <person name="Terry A."/>
            <person name="Tsai C."/>
            <person name="Uberbacher E."/>
            <person name="Unneberg P."/>
            <person name="Vahala J."/>
            <person name="Wall K."/>
            <person name="Wessler S."/>
            <person name="Yang G."/>
            <person name="Yin T."/>
            <person name="Douglas C."/>
            <person name="Marra M."/>
            <person name="Sandberg G."/>
            <person name="Van De Peer Y."/>
            <person name="Rokhsar D."/>
        </authorList>
    </citation>
    <scope>NUCLEOTIDE SEQUENCE</scope>
    <source>
        <strain evidence="4">Nisqually-1</strain>
    </source>
</reference>
<comment type="similarity">
    <text evidence="1 3">Belongs to the glycosyl hydrolase 1 family.</text>
</comment>
<dbReference type="PRINTS" id="PR00131">
    <property type="entry name" value="GLHYDRLASE1"/>
</dbReference>
<gene>
    <name evidence="4" type="ORF">POPTR_T177800</name>
</gene>
<accession>U5GQX5</accession>
<dbReference type="GO" id="GO:0008422">
    <property type="term" value="F:beta-glucosidase activity"/>
    <property type="evidence" value="ECO:0000318"/>
    <property type="project" value="GO_Central"/>
</dbReference>
<evidence type="ECO:0000256" key="3">
    <source>
        <dbReference type="RuleBase" id="RU003690"/>
    </source>
</evidence>
<dbReference type="PROSITE" id="PS00572">
    <property type="entry name" value="GLYCOSYL_HYDROL_F1_1"/>
    <property type="match status" value="1"/>
</dbReference>
<dbReference type="InterPro" id="IPR017853">
    <property type="entry name" value="GH"/>
</dbReference>
<dbReference type="PANTHER" id="PTHR10353:SF297">
    <property type="entry name" value="VICIANIN HYDROLASE-LIKE"/>
    <property type="match status" value="1"/>
</dbReference>
<dbReference type="PANTHER" id="PTHR10353">
    <property type="entry name" value="GLYCOSYL HYDROLASE"/>
    <property type="match status" value="1"/>
</dbReference>
<evidence type="ECO:0000313" key="4">
    <source>
        <dbReference type="EMBL" id="PNS22029.1"/>
    </source>
</evidence>
<dbReference type="InParanoid" id="U5GQX5"/>
<dbReference type="EMBL" id="KZ623953">
    <property type="protein sequence ID" value="PNS22029.1"/>
    <property type="molecule type" value="Genomic_DNA"/>
</dbReference>
<feature type="active site" description="Nucleophile" evidence="2">
    <location>
        <position position="174"/>
    </location>
</feature>
<organism evidence="4">
    <name type="scientific">Populus trichocarpa</name>
    <name type="common">Western balsam poplar</name>
    <name type="synonym">Populus balsamifera subsp. trichocarpa</name>
    <dbReference type="NCBI Taxonomy" id="3694"/>
    <lineage>
        <taxon>Eukaryota</taxon>
        <taxon>Viridiplantae</taxon>
        <taxon>Streptophyta</taxon>
        <taxon>Embryophyta</taxon>
        <taxon>Tracheophyta</taxon>
        <taxon>Spermatophyta</taxon>
        <taxon>Magnoliopsida</taxon>
        <taxon>eudicotyledons</taxon>
        <taxon>Gunneridae</taxon>
        <taxon>Pentapetalae</taxon>
        <taxon>rosids</taxon>
        <taxon>fabids</taxon>
        <taxon>Malpighiales</taxon>
        <taxon>Salicaceae</taxon>
        <taxon>Saliceae</taxon>
        <taxon>Populus</taxon>
    </lineage>
</organism>
<evidence type="ECO:0008006" key="5">
    <source>
        <dbReference type="Google" id="ProtNLM"/>
    </source>
</evidence>
<dbReference type="SUPFAM" id="SSF51445">
    <property type="entry name" value="(Trans)glycosidases"/>
    <property type="match status" value="1"/>
</dbReference>
<dbReference type="InterPro" id="IPR018120">
    <property type="entry name" value="Glyco_hydro_1_AS"/>
</dbReference>
<protein>
    <recommendedName>
        <fullName evidence="5">Glycoside hydrolase</fullName>
    </recommendedName>
</protein>
<evidence type="ECO:0000256" key="1">
    <source>
        <dbReference type="ARBA" id="ARBA00010838"/>
    </source>
</evidence>
<dbReference type="STRING" id="3694.U5GQX5"/>
<dbReference type="AlphaFoldDB" id="U5GQX5"/>
<evidence type="ECO:0000256" key="2">
    <source>
        <dbReference type="PROSITE-ProRule" id="PRU10055"/>
    </source>
</evidence>
<dbReference type="Gene3D" id="3.20.20.80">
    <property type="entry name" value="Glycosidases"/>
    <property type="match status" value="1"/>
</dbReference>
<proteinExistence type="inferred from homology"/>
<name>U5GQX5_POPTR</name>
<dbReference type="eggNOG" id="KOG0626">
    <property type="taxonomic scope" value="Eukaryota"/>
</dbReference>
<dbReference type="GO" id="GO:0005975">
    <property type="term" value="P:carbohydrate metabolic process"/>
    <property type="evidence" value="ECO:0007669"/>
    <property type="project" value="InterPro"/>
</dbReference>
<reference evidence="4" key="1">
    <citation type="journal article" date="2006" name="Science">
        <title>The genome of black cottonwood, Populus trichocarpa (Torr. &amp; Gray).</title>
        <authorList>
            <person name="Tuskan G.A."/>
            <person name="Difazio S."/>
            <person name="Jansson S."/>
            <person name="Bohlmann J."/>
            <person name="Grigoriev I."/>
            <person name="Hellsten U."/>
            <person name="Putnam N."/>
            <person name="Ralph S."/>
            <person name="Rombauts S."/>
            <person name="Salamov A."/>
            <person name="Schein J."/>
            <person name="Sterck L."/>
            <person name="Aerts A."/>
            <person name="Bhalerao R.R."/>
            <person name="Bhalerao R.P."/>
            <person name="Blaudez D."/>
            <person name="Boerjan W."/>
            <person name="Brun A."/>
            <person name="Brunner A."/>
            <person name="Busov V."/>
            <person name="Campbell M."/>
            <person name="Carlson J."/>
            <person name="Chalot M."/>
            <person name="Chapman J."/>
            <person name="Chen G.L."/>
            <person name="Cooper D."/>
            <person name="Coutinho P.M."/>
            <person name="Couturier J."/>
            <person name="Covert S."/>
            <person name="Cronk Q."/>
            <person name="Cunningham R."/>
            <person name="Davis J."/>
            <person name="Degroeve S."/>
            <person name="Dejardin A."/>
            <person name="Depamphilis C."/>
            <person name="Detter J."/>
            <person name="Dirks B."/>
            <person name="Dubchak I."/>
            <person name="Duplessis S."/>
            <person name="Ehlting J."/>
            <person name="Ellis B."/>
            <person name="Gendler K."/>
            <person name="Goodstein D."/>
            <person name="Gribskov M."/>
            <person name="Grimwood J."/>
            <person name="Groover A."/>
            <person name="Gunter L."/>
            <person name="Hamberger B."/>
            <person name="Heinze B."/>
            <person name="Helariutta Y."/>
            <person name="Henrissat B."/>
            <person name="Holligan D."/>
            <person name="Holt R."/>
            <person name="Huang W."/>
            <person name="Islam-Faridi N."/>
            <person name="Jones S."/>
            <person name="Jones-Rhoades M."/>
            <person name="Jorgensen R."/>
            <person name="Joshi C."/>
            <person name="Kangasjarvi J."/>
            <person name="Karlsson J."/>
            <person name="Kelleher C."/>
            <person name="Kirkpatrick R."/>
            <person name="Kirst M."/>
            <person name="Kohler A."/>
            <person name="Kalluri U."/>
            <person name="Larimer F."/>
            <person name="Leebens-Mack J."/>
            <person name="Leple J.C."/>
            <person name="Locascio P."/>
            <person name="Lou Y."/>
            <person name="Lucas S."/>
            <person name="Martin F."/>
            <person name="Montanini B."/>
            <person name="Napoli C."/>
            <person name="Nelson D.R."/>
            <person name="Nelson C."/>
            <person name="Nieminen K."/>
            <person name="Nilsson O."/>
            <person name="Pereda V."/>
            <person name="Peter G."/>
            <person name="Philippe R."/>
            <person name="Pilate G."/>
            <person name="Poliakov A."/>
            <person name="Razumovskaya J."/>
            <person name="Richardson P."/>
            <person name="Rinaldi C."/>
            <person name="Ritland K."/>
            <person name="Rouze P."/>
            <person name="Ryaboy D."/>
            <person name="Schmutz J."/>
            <person name="Schrader J."/>
            <person name="Segerman B."/>
            <person name="Shin H."/>
            <person name="Siddiqui A."/>
            <person name="Sterky F."/>
            <person name="Terry A."/>
            <person name="Tsai C.J."/>
            <person name="Uberbacher E."/>
            <person name="Unneberg P."/>
            <person name="Vahala J."/>
            <person name="Wall K."/>
            <person name="Wessler S."/>
            <person name="Yang G."/>
            <person name="Yin T."/>
            <person name="Douglas C."/>
            <person name="Marra M."/>
            <person name="Sandberg G."/>
            <person name="Van de Peer Y."/>
            <person name="Rokhsar D."/>
        </authorList>
    </citation>
    <scope>NUCLEOTIDE SEQUENCE [LARGE SCALE GENOMIC DNA]</scope>
    <source>
        <strain evidence="4">Nisqually-1</strain>
    </source>
</reference>
<sequence>MERNSFHLCSYNISYSFHLCSHNICYYTCVTAHANTKSPKSEEDIKAAYRELDFLFGWFANPLTYGDYPETMKAIVGHRLPKFTKEESALVKGSIDFLGVNYYTTNYAANNPAPNKINFSYTGDSQTILSTSKGGHPIGTPTALNWLFIYPKGIYDLMLYVRDKYKNPPVYITENGLADANNASLPVKEALKDGLRIRYLASHLQYLSKAIKEGANVKGYYQWAFWDDFEWDAGYTVRFGMIYIDFKNNLKRYMKYSAYWFKMFLLH</sequence>
<dbReference type="InterPro" id="IPR001360">
    <property type="entry name" value="Glyco_hydro_1"/>
</dbReference>
<dbReference type="HOGENOM" id="CLU_001859_4_0_1"/>
<dbReference type="Pfam" id="PF00232">
    <property type="entry name" value="Glyco_hydro_1"/>
    <property type="match status" value="1"/>
</dbReference>
<dbReference type="FunFam" id="3.20.20.80:FF:000319">
    <property type="entry name" value="Putative beta-glucosidase 15"/>
    <property type="match status" value="1"/>
</dbReference>